<gene>
    <name evidence="1" type="ORF">RMCC_5691</name>
</gene>
<dbReference type="Proteomes" id="UP000069443">
    <property type="component" value="Unassembled WGS sequence"/>
</dbReference>
<dbReference type="RefSeq" id="WP_131805408.1">
    <property type="nucleotide sequence ID" value="NZ_BCSY01000088.1"/>
</dbReference>
<evidence type="ECO:0000313" key="1">
    <source>
        <dbReference type="EMBL" id="GAS98726.1"/>
    </source>
</evidence>
<comment type="caution">
    <text evidence="1">The sequence shown here is derived from an EMBL/GenBank/DDBJ whole genome shotgun (WGS) entry which is preliminary data.</text>
</comment>
<sequence length="126" mass="13963">MPTPLEIARLHFPWDVPLELQPSPVYALMQLHGDFIATGGRGMDTADLERVHSFHARLRDANVVIEFDPNIPADQGIDGAAGFAFRPRTIDDEDRLVRANGFTVLTEEGDMIWSFPPDLPDLGPLA</sequence>
<proteinExistence type="predicted"/>
<accession>A0A100WIC0</accession>
<name>A0A100WIC0_MYCCR</name>
<evidence type="ECO:0000313" key="2">
    <source>
        <dbReference type="Proteomes" id="UP000069443"/>
    </source>
</evidence>
<organism evidence="1 2">
    <name type="scientific">Mycolicibacterium canariasense</name>
    <name type="common">Mycobacterium canariasense</name>
    <dbReference type="NCBI Taxonomy" id="228230"/>
    <lineage>
        <taxon>Bacteria</taxon>
        <taxon>Bacillati</taxon>
        <taxon>Actinomycetota</taxon>
        <taxon>Actinomycetes</taxon>
        <taxon>Mycobacteriales</taxon>
        <taxon>Mycobacteriaceae</taxon>
        <taxon>Mycolicibacterium</taxon>
    </lineage>
</organism>
<dbReference type="STRING" id="228230.RMCC_5691"/>
<dbReference type="OrthoDB" id="4427333at2"/>
<dbReference type="EMBL" id="BCSY01000088">
    <property type="protein sequence ID" value="GAS98726.1"/>
    <property type="molecule type" value="Genomic_DNA"/>
</dbReference>
<keyword evidence="2" id="KW-1185">Reference proteome</keyword>
<dbReference type="AlphaFoldDB" id="A0A100WIC0"/>
<reference evidence="2" key="2">
    <citation type="submission" date="2016-02" db="EMBL/GenBank/DDBJ databases">
        <title>Draft genome sequence of five rapidly growing Mycobacterium species.</title>
        <authorList>
            <person name="Katahira K."/>
            <person name="Gotou Y."/>
            <person name="Iida K."/>
            <person name="Ogura Y."/>
            <person name="Hayashi T."/>
        </authorList>
    </citation>
    <scope>NUCLEOTIDE SEQUENCE [LARGE SCALE GENOMIC DNA]</scope>
    <source>
        <strain evidence="2">JCM15298</strain>
    </source>
</reference>
<protein>
    <submittedName>
        <fullName evidence="1">Uncharacterized protein</fullName>
    </submittedName>
</protein>
<reference evidence="2" key="1">
    <citation type="journal article" date="2016" name="Genome Announc.">
        <title>Draft Genome Sequences of Five Rapidly Growing Mycobacterium Species, M. thermoresistibile, M. fortuitum subsp. acetamidolyticum, M. canariasense, M. brisbanense, and M. novocastrense.</title>
        <authorList>
            <person name="Katahira K."/>
            <person name="Ogura Y."/>
            <person name="Gotoh Y."/>
            <person name="Hayashi T."/>
        </authorList>
    </citation>
    <scope>NUCLEOTIDE SEQUENCE [LARGE SCALE GENOMIC DNA]</scope>
    <source>
        <strain evidence="2">JCM15298</strain>
    </source>
</reference>